<dbReference type="AlphaFoldDB" id="A0A3D9L6J8"/>
<name>A0A3D9L6J8_MARFU</name>
<keyword evidence="1" id="KW-0812">Transmembrane</keyword>
<evidence type="ECO:0000256" key="1">
    <source>
        <dbReference type="SAM" id="Phobius"/>
    </source>
</evidence>
<accession>A0A3D9L6J8</accession>
<dbReference type="InterPro" id="IPR053154">
    <property type="entry name" value="c-di-AMP_regulator"/>
</dbReference>
<keyword evidence="3" id="KW-1185">Reference proteome</keyword>
<dbReference type="Proteomes" id="UP000256779">
    <property type="component" value="Unassembled WGS sequence"/>
</dbReference>
<gene>
    <name evidence="2" type="ORF">C7460_105217</name>
</gene>
<evidence type="ECO:0008006" key="4">
    <source>
        <dbReference type="Google" id="ProtNLM"/>
    </source>
</evidence>
<proteinExistence type="predicted"/>
<sequence length="324" mass="36896">MPASDLQNNTRIKQSYVQRIFNNWKVVLLSVIGATTFWFFNALNKNYEARISYPVEFLFDRDSVVVMQPLAATLDIDVSSGGWNLLRKTFWFNVTPIQISLDNPTEIGYYTRNSLLPIVSDQLSELKINYLATDTVYIDIEAKKQKRVVLKVDSLGVDLAENHRITTPIQVEPDTVLLVGPKSFIDTLGSTYSLDIVTRGISNDYRRDVSVNLPEPDLSLSIPEKVRVRFGVEKFERQSIEIPIEPQNFPADSSAYLSRSTVQVFYTVSEENKKDFTEDDFVVTADYNMLDERTNSVLAILVYSPDPAIEIEVIPENIPVTYEQ</sequence>
<dbReference type="PANTHER" id="PTHR37804:SF1">
    <property type="entry name" value="CDAA REGULATORY PROTEIN CDAR"/>
    <property type="match status" value="1"/>
</dbReference>
<evidence type="ECO:0000313" key="3">
    <source>
        <dbReference type="Proteomes" id="UP000256779"/>
    </source>
</evidence>
<keyword evidence="1" id="KW-1133">Transmembrane helix</keyword>
<evidence type="ECO:0000313" key="2">
    <source>
        <dbReference type="EMBL" id="REE00588.1"/>
    </source>
</evidence>
<reference evidence="2 3" key="1">
    <citation type="submission" date="2018-07" db="EMBL/GenBank/DDBJ databases">
        <title>Genomic Encyclopedia of Type Strains, Phase IV (KMG-IV): sequencing the most valuable type-strain genomes for metagenomic binning, comparative biology and taxonomic classification.</title>
        <authorList>
            <person name="Goeker M."/>
        </authorList>
    </citation>
    <scope>NUCLEOTIDE SEQUENCE [LARGE SCALE GENOMIC DNA]</scope>
    <source>
        <strain evidence="2 3">DSM 4134</strain>
    </source>
</reference>
<dbReference type="Gene3D" id="2.170.120.40">
    <property type="entry name" value="YbbR-like domain"/>
    <property type="match status" value="1"/>
</dbReference>
<dbReference type="Gene3D" id="2.170.120.30">
    <property type="match status" value="1"/>
</dbReference>
<feature type="transmembrane region" description="Helical" evidence="1">
    <location>
        <begin position="21"/>
        <end position="40"/>
    </location>
</feature>
<keyword evidence="1" id="KW-0472">Membrane</keyword>
<dbReference type="PANTHER" id="PTHR37804">
    <property type="entry name" value="CDAA REGULATORY PROTEIN CDAR"/>
    <property type="match status" value="1"/>
</dbReference>
<comment type="caution">
    <text evidence="2">The sequence shown here is derived from an EMBL/GenBank/DDBJ whole genome shotgun (WGS) entry which is preliminary data.</text>
</comment>
<dbReference type="EMBL" id="QREG01000005">
    <property type="protein sequence ID" value="REE00588.1"/>
    <property type="molecule type" value="Genomic_DNA"/>
</dbReference>
<protein>
    <recommendedName>
        <fullName evidence="4">YbbR-like protein</fullName>
    </recommendedName>
</protein>
<organism evidence="2 3">
    <name type="scientific">Marinoscillum furvescens DSM 4134</name>
    <dbReference type="NCBI Taxonomy" id="1122208"/>
    <lineage>
        <taxon>Bacteria</taxon>
        <taxon>Pseudomonadati</taxon>
        <taxon>Bacteroidota</taxon>
        <taxon>Cytophagia</taxon>
        <taxon>Cytophagales</taxon>
        <taxon>Reichenbachiellaceae</taxon>
        <taxon>Marinoscillum</taxon>
    </lineage>
</organism>